<reference evidence="3" key="1">
    <citation type="journal article" date="2015" name="Nat. Genet.">
        <title>The genome and transcriptome of the zoonotic hookworm Ancylostoma ceylanicum identify infection-specific gene families.</title>
        <authorList>
            <person name="Schwarz E.M."/>
            <person name="Hu Y."/>
            <person name="Antoshechkin I."/>
            <person name="Miller M.M."/>
            <person name="Sternberg P.W."/>
            <person name="Aroian R.V."/>
        </authorList>
    </citation>
    <scope>NUCLEOTIDE SEQUENCE</scope>
    <source>
        <strain evidence="3">HY135</strain>
    </source>
</reference>
<evidence type="ECO:0000313" key="3">
    <source>
        <dbReference type="Proteomes" id="UP000024635"/>
    </source>
</evidence>
<dbReference type="EMBL" id="JARK01001589">
    <property type="protein sequence ID" value="EYB88044.1"/>
    <property type="molecule type" value="Genomic_DNA"/>
</dbReference>
<feature type="chain" id="PRO_5001489311" evidence="1">
    <location>
        <begin position="21"/>
        <end position="83"/>
    </location>
</feature>
<evidence type="ECO:0000256" key="1">
    <source>
        <dbReference type="SAM" id="SignalP"/>
    </source>
</evidence>
<name>A0A016SCR3_9BILA</name>
<protein>
    <submittedName>
        <fullName evidence="2">Uncharacterized protein</fullName>
    </submittedName>
</protein>
<proteinExistence type="predicted"/>
<organism evidence="2 3">
    <name type="scientific">Ancylostoma ceylanicum</name>
    <dbReference type="NCBI Taxonomy" id="53326"/>
    <lineage>
        <taxon>Eukaryota</taxon>
        <taxon>Metazoa</taxon>
        <taxon>Ecdysozoa</taxon>
        <taxon>Nematoda</taxon>
        <taxon>Chromadorea</taxon>
        <taxon>Rhabditida</taxon>
        <taxon>Rhabditina</taxon>
        <taxon>Rhabditomorpha</taxon>
        <taxon>Strongyloidea</taxon>
        <taxon>Ancylostomatidae</taxon>
        <taxon>Ancylostomatinae</taxon>
        <taxon>Ancylostoma</taxon>
    </lineage>
</organism>
<feature type="signal peptide" evidence="1">
    <location>
        <begin position="1"/>
        <end position="20"/>
    </location>
</feature>
<gene>
    <name evidence="2" type="primary">Acey_s0253.g266</name>
    <name evidence="2" type="ORF">Y032_0253g266</name>
</gene>
<accession>A0A016SCR3</accession>
<dbReference type="Proteomes" id="UP000024635">
    <property type="component" value="Unassembled WGS sequence"/>
</dbReference>
<keyword evidence="1" id="KW-0732">Signal</keyword>
<sequence length="83" mass="8657">MAVMTSFAVLALAVLQITRASPLVSDGENLTVPPYNGGPPCPPITIEPPLCPLCSCNPPPNCIPRKTSIRCLIACPIDLSQAS</sequence>
<evidence type="ECO:0000313" key="2">
    <source>
        <dbReference type="EMBL" id="EYB88044.1"/>
    </source>
</evidence>
<dbReference type="AlphaFoldDB" id="A0A016SCR3"/>
<comment type="caution">
    <text evidence="2">The sequence shown here is derived from an EMBL/GenBank/DDBJ whole genome shotgun (WGS) entry which is preliminary data.</text>
</comment>
<keyword evidence="3" id="KW-1185">Reference proteome</keyword>